<evidence type="ECO:0000313" key="2">
    <source>
        <dbReference type="EMBL" id="EGC39937.1"/>
    </source>
</evidence>
<accession>F0Z809</accession>
<protein>
    <submittedName>
        <fullName evidence="2">Uncharacterized protein</fullName>
    </submittedName>
</protein>
<evidence type="ECO:0000256" key="1">
    <source>
        <dbReference type="SAM" id="MobiDB-lite"/>
    </source>
</evidence>
<dbReference type="RefSeq" id="XP_003283566.1">
    <property type="nucleotide sequence ID" value="XM_003283518.1"/>
</dbReference>
<dbReference type="InParanoid" id="F0Z809"/>
<dbReference type="Proteomes" id="UP000001064">
    <property type="component" value="Unassembled WGS sequence"/>
</dbReference>
<feature type="compositionally biased region" description="Polar residues" evidence="1">
    <location>
        <begin position="1"/>
        <end position="18"/>
    </location>
</feature>
<evidence type="ECO:0000313" key="3">
    <source>
        <dbReference type="Proteomes" id="UP000001064"/>
    </source>
</evidence>
<reference evidence="3" key="1">
    <citation type="journal article" date="2011" name="Genome Biol.">
        <title>Comparative genomics of the social amoebae Dictyostelium discoideum and Dictyostelium purpureum.</title>
        <authorList>
            <consortium name="US DOE Joint Genome Institute (JGI-PGF)"/>
            <person name="Sucgang R."/>
            <person name="Kuo A."/>
            <person name="Tian X."/>
            <person name="Salerno W."/>
            <person name="Parikh A."/>
            <person name="Feasley C.L."/>
            <person name="Dalin E."/>
            <person name="Tu H."/>
            <person name="Huang E."/>
            <person name="Barry K."/>
            <person name="Lindquist E."/>
            <person name="Shapiro H."/>
            <person name="Bruce D."/>
            <person name="Schmutz J."/>
            <person name="Salamov A."/>
            <person name="Fey P."/>
            <person name="Gaudet P."/>
            <person name="Anjard C."/>
            <person name="Babu M.M."/>
            <person name="Basu S."/>
            <person name="Bushmanova Y."/>
            <person name="van der Wel H."/>
            <person name="Katoh-Kurasawa M."/>
            <person name="Dinh C."/>
            <person name="Coutinho P.M."/>
            <person name="Saito T."/>
            <person name="Elias M."/>
            <person name="Schaap P."/>
            <person name="Kay R.R."/>
            <person name="Henrissat B."/>
            <person name="Eichinger L."/>
            <person name="Rivero F."/>
            <person name="Putnam N.H."/>
            <person name="West C.M."/>
            <person name="Loomis W.F."/>
            <person name="Chisholm R.L."/>
            <person name="Shaulsky G."/>
            <person name="Strassmann J.E."/>
            <person name="Queller D.C."/>
            <person name="Kuspa A."/>
            <person name="Grigoriev I.V."/>
        </authorList>
    </citation>
    <scope>NUCLEOTIDE SEQUENCE [LARGE SCALE GENOMIC DNA]</scope>
    <source>
        <strain evidence="3">QSDP1</strain>
    </source>
</reference>
<gene>
    <name evidence="2" type="ORF">DICPUDRAFT_147245</name>
</gene>
<dbReference type="KEGG" id="dpp:DICPUDRAFT_147245"/>
<organism evidence="2 3">
    <name type="scientific">Dictyostelium purpureum</name>
    <name type="common">Slime mold</name>
    <dbReference type="NCBI Taxonomy" id="5786"/>
    <lineage>
        <taxon>Eukaryota</taxon>
        <taxon>Amoebozoa</taxon>
        <taxon>Evosea</taxon>
        <taxon>Eumycetozoa</taxon>
        <taxon>Dictyostelia</taxon>
        <taxon>Dictyosteliales</taxon>
        <taxon>Dictyosteliaceae</taxon>
        <taxon>Dictyostelium</taxon>
    </lineage>
</organism>
<dbReference type="EMBL" id="GL870949">
    <property type="protein sequence ID" value="EGC39937.1"/>
    <property type="molecule type" value="Genomic_DNA"/>
</dbReference>
<dbReference type="GeneID" id="10509444"/>
<proteinExistence type="predicted"/>
<dbReference type="VEuPathDB" id="AmoebaDB:DICPUDRAFT_147245"/>
<sequence>MNQIHHINNQTLPSGETTSINSGGISCNNNSPFTPFKSVLSSLSINYTPLNNENNENQ</sequence>
<feature type="region of interest" description="Disordered" evidence="1">
    <location>
        <begin position="1"/>
        <end position="27"/>
    </location>
</feature>
<dbReference type="AlphaFoldDB" id="F0Z809"/>
<keyword evidence="3" id="KW-1185">Reference proteome</keyword>
<name>F0Z809_DICPU</name>